<accession>A0ABN2NJD7</accession>
<sequence>MSSPTPHRGTRIPRLGTNVRLQPHGKIAAAGGLDREALAAVGIDLDAVRETADATFGEGALDRAGRRQGGSGTGHIPFARDGKKALELALREAIRLREKEIGGRVLLLGIVRDEQSPGARVLRNALEEVGSDLLGLRAALGHVEAA</sequence>
<evidence type="ECO:0000313" key="2">
    <source>
        <dbReference type="EMBL" id="GAA1870482.1"/>
    </source>
</evidence>
<keyword evidence="3" id="KW-1185">Reference proteome</keyword>
<dbReference type="Gene3D" id="1.10.1780.10">
    <property type="entry name" value="Clp, N-terminal domain"/>
    <property type="match status" value="1"/>
</dbReference>
<reference evidence="2 3" key="1">
    <citation type="journal article" date="2019" name="Int. J. Syst. Evol. Microbiol.">
        <title>The Global Catalogue of Microorganisms (GCM) 10K type strain sequencing project: providing services to taxonomists for standard genome sequencing and annotation.</title>
        <authorList>
            <consortium name="The Broad Institute Genomics Platform"/>
            <consortium name="The Broad Institute Genome Sequencing Center for Infectious Disease"/>
            <person name="Wu L."/>
            <person name="Ma J."/>
        </authorList>
    </citation>
    <scope>NUCLEOTIDE SEQUENCE [LARGE SCALE GENOMIC DNA]</scope>
    <source>
        <strain evidence="2 3">JCM 14326</strain>
    </source>
</reference>
<comment type="caution">
    <text evidence="2">The sequence shown here is derived from an EMBL/GenBank/DDBJ whole genome shotgun (WGS) entry which is preliminary data.</text>
</comment>
<name>A0ABN2NJD7_9MICO</name>
<dbReference type="Pfam" id="PF02861">
    <property type="entry name" value="Clp_N"/>
    <property type="match status" value="1"/>
</dbReference>
<evidence type="ECO:0000313" key="3">
    <source>
        <dbReference type="Proteomes" id="UP001501094"/>
    </source>
</evidence>
<dbReference type="Proteomes" id="UP001501094">
    <property type="component" value="Unassembled WGS sequence"/>
</dbReference>
<dbReference type="EMBL" id="BAAANL010000006">
    <property type="protein sequence ID" value="GAA1870482.1"/>
    <property type="molecule type" value="Genomic_DNA"/>
</dbReference>
<protein>
    <recommendedName>
        <fullName evidence="1">Clp R domain-containing protein</fullName>
    </recommendedName>
</protein>
<proteinExistence type="predicted"/>
<organism evidence="2 3">
    <name type="scientific">Myceligenerans crystallogenes</name>
    <dbReference type="NCBI Taxonomy" id="316335"/>
    <lineage>
        <taxon>Bacteria</taxon>
        <taxon>Bacillati</taxon>
        <taxon>Actinomycetota</taxon>
        <taxon>Actinomycetes</taxon>
        <taxon>Micrococcales</taxon>
        <taxon>Promicromonosporaceae</taxon>
        <taxon>Myceligenerans</taxon>
    </lineage>
</organism>
<feature type="domain" description="Clp R" evidence="1">
    <location>
        <begin position="31"/>
        <end position="125"/>
    </location>
</feature>
<dbReference type="InterPro" id="IPR036628">
    <property type="entry name" value="Clp_N_dom_sf"/>
</dbReference>
<dbReference type="RefSeq" id="WP_344104803.1">
    <property type="nucleotide sequence ID" value="NZ_BAAANL010000006.1"/>
</dbReference>
<dbReference type="SUPFAM" id="SSF81923">
    <property type="entry name" value="Double Clp-N motif"/>
    <property type="match status" value="1"/>
</dbReference>
<evidence type="ECO:0000259" key="1">
    <source>
        <dbReference type="Pfam" id="PF02861"/>
    </source>
</evidence>
<dbReference type="InterPro" id="IPR004176">
    <property type="entry name" value="Clp_R_N"/>
</dbReference>
<gene>
    <name evidence="2" type="ORF">GCM10009751_32000</name>
</gene>